<keyword evidence="2" id="KW-0812">Transmembrane</keyword>
<feature type="compositionally biased region" description="Polar residues" evidence="1">
    <location>
        <begin position="331"/>
        <end position="345"/>
    </location>
</feature>
<keyword evidence="2" id="KW-1133">Transmembrane helix</keyword>
<feature type="region of interest" description="Disordered" evidence="1">
    <location>
        <begin position="845"/>
        <end position="886"/>
    </location>
</feature>
<evidence type="ECO:0000313" key="3">
    <source>
        <dbReference type="EMBL" id="KAK4153321.1"/>
    </source>
</evidence>
<feature type="region of interest" description="Disordered" evidence="1">
    <location>
        <begin position="320"/>
        <end position="352"/>
    </location>
</feature>
<feature type="region of interest" description="Disordered" evidence="1">
    <location>
        <begin position="923"/>
        <end position="958"/>
    </location>
</feature>
<feature type="region of interest" description="Disordered" evidence="1">
    <location>
        <begin position="898"/>
        <end position="917"/>
    </location>
</feature>
<evidence type="ECO:0000256" key="1">
    <source>
        <dbReference type="SAM" id="MobiDB-lite"/>
    </source>
</evidence>
<dbReference type="AlphaFoldDB" id="A0AAN6ZYA5"/>
<reference evidence="3" key="2">
    <citation type="submission" date="2023-05" db="EMBL/GenBank/DDBJ databases">
        <authorList>
            <consortium name="Lawrence Berkeley National Laboratory"/>
            <person name="Steindorff A."/>
            <person name="Hensen N."/>
            <person name="Bonometti L."/>
            <person name="Westerberg I."/>
            <person name="Brannstrom I.O."/>
            <person name="Guillou S."/>
            <person name="Cros-Aarteil S."/>
            <person name="Calhoun S."/>
            <person name="Haridas S."/>
            <person name="Kuo A."/>
            <person name="Mondo S."/>
            <person name="Pangilinan J."/>
            <person name="Riley R."/>
            <person name="Labutti K."/>
            <person name="Andreopoulos B."/>
            <person name="Lipzen A."/>
            <person name="Chen C."/>
            <person name="Yanf M."/>
            <person name="Daum C."/>
            <person name="Ng V."/>
            <person name="Clum A."/>
            <person name="Ohm R."/>
            <person name="Martin F."/>
            <person name="Silar P."/>
            <person name="Natvig D."/>
            <person name="Lalanne C."/>
            <person name="Gautier V."/>
            <person name="Ament-Velasquez S.L."/>
            <person name="Kruys A."/>
            <person name="Hutchinson M.I."/>
            <person name="Powell A.J."/>
            <person name="Barry K."/>
            <person name="Miller A.N."/>
            <person name="Grigoriev I.V."/>
            <person name="Debuchy R."/>
            <person name="Gladieux P."/>
            <person name="Thoren M.H."/>
            <person name="Johannesson H."/>
        </authorList>
    </citation>
    <scope>NUCLEOTIDE SEQUENCE</scope>
    <source>
        <strain evidence="3">CBS 538.74</strain>
    </source>
</reference>
<feature type="compositionally biased region" description="Polar residues" evidence="1">
    <location>
        <begin position="21"/>
        <end position="42"/>
    </location>
</feature>
<evidence type="ECO:0000313" key="4">
    <source>
        <dbReference type="Proteomes" id="UP001302745"/>
    </source>
</evidence>
<protein>
    <submittedName>
        <fullName evidence="3">Uncharacterized protein</fullName>
    </submittedName>
</protein>
<feature type="region of interest" description="Disordered" evidence="1">
    <location>
        <begin position="210"/>
        <end position="266"/>
    </location>
</feature>
<feature type="compositionally biased region" description="Low complexity" evidence="1">
    <location>
        <begin position="132"/>
        <end position="146"/>
    </location>
</feature>
<keyword evidence="4" id="KW-1185">Reference proteome</keyword>
<reference evidence="3" key="1">
    <citation type="journal article" date="2023" name="Mol. Phylogenet. Evol.">
        <title>Genome-scale phylogeny and comparative genomics of the fungal order Sordariales.</title>
        <authorList>
            <person name="Hensen N."/>
            <person name="Bonometti L."/>
            <person name="Westerberg I."/>
            <person name="Brannstrom I.O."/>
            <person name="Guillou S."/>
            <person name="Cros-Aarteil S."/>
            <person name="Calhoun S."/>
            <person name="Haridas S."/>
            <person name="Kuo A."/>
            <person name="Mondo S."/>
            <person name="Pangilinan J."/>
            <person name="Riley R."/>
            <person name="LaButti K."/>
            <person name="Andreopoulos B."/>
            <person name="Lipzen A."/>
            <person name="Chen C."/>
            <person name="Yan M."/>
            <person name="Daum C."/>
            <person name="Ng V."/>
            <person name="Clum A."/>
            <person name="Steindorff A."/>
            <person name="Ohm R.A."/>
            <person name="Martin F."/>
            <person name="Silar P."/>
            <person name="Natvig D.O."/>
            <person name="Lalanne C."/>
            <person name="Gautier V."/>
            <person name="Ament-Velasquez S.L."/>
            <person name="Kruys A."/>
            <person name="Hutchinson M.I."/>
            <person name="Powell A.J."/>
            <person name="Barry K."/>
            <person name="Miller A.N."/>
            <person name="Grigoriev I.V."/>
            <person name="Debuchy R."/>
            <person name="Gladieux P."/>
            <person name="Hiltunen Thoren M."/>
            <person name="Johannesson H."/>
        </authorList>
    </citation>
    <scope>NUCLEOTIDE SEQUENCE</scope>
    <source>
        <strain evidence="3">CBS 538.74</strain>
    </source>
</reference>
<evidence type="ECO:0000256" key="2">
    <source>
        <dbReference type="SAM" id="Phobius"/>
    </source>
</evidence>
<feature type="compositionally biased region" description="Polar residues" evidence="1">
    <location>
        <begin position="239"/>
        <end position="249"/>
    </location>
</feature>
<accession>A0AAN6ZYA5</accession>
<feature type="compositionally biased region" description="Basic and acidic residues" evidence="1">
    <location>
        <begin position="523"/>
        <end position="538"/>
    </location>
</feature>
<feature type="compositionally biased region" description="Basic and acidic residues" evidence="1">
    <location>
        <begin position="740"/>
        <end position="756"/>
    </location>
</feature>
<gene>
    <name evidence="3" type="ORF">C8A00DRAFT_15440</name>
</gene>
<dbReference type="PANTHER" id="PTHR38426:SF1">
    <property type="entry name" value="MAINTENANCE OF TELOMERE CAPPING PROTEIN 4"/>
    <property type="match status" value="1"/>
</dbReference>
<feature type="region of interest" description="Disordered" evidence="1">
    <location>
        <begin position="1"/>
        <end position="184"/>
    </location>
</feature>
<feature type="compositionally biased region" description="Basic and acidic residues" evidence="1">
    <location>
        <begin position="642"/>
        <end position="659"/>
    </location>
</feature>
<sequence length="1227" mass="135148">MMDQDASPPPPTLGLQRAARLSSSPYRQTDTPDSTLLSTAAPSSPALELQGQTPQSNPDNRSHAENRLSAGVHRAHKHRSSGSFLLADPLLNRHNSSTRRTRDAQTHTPEKRQRRSIEQHTHKGTAAQHGPQRSSSRASSGSIQGAGPDLARPSGLPEESSASTTVTKRDSLAGDTAVGSSPSTSIAQLDMESAQIVNMALNLSESRRLASRRNISQPTPPRLAPLPDNAPGGSLRYHLQQQRKVSRTVSPRPDRSPRIPGGRVFTPLQPAFESGATYRYHFSQSTLARAQKAKEYLDLMAQYRRVLELVAPLEPDPTARTSWAATPPVTPNGSAPVSRVSSTNEPEAKIGRPYNPLQYVRNRKVRARERRTIDGEEQGFDDVMKVSDWIDDVAKWVATGQACLPGNPPLPPFTSAQTAALQASPPSTNPRTAAVTKPKRPRVDWVIDPADMLADVYWLELDDNKKLVEDRHWRRVFPQGLDIPRPISHDEMPRLATPGSANGSFEARTSSEKTTPDPPPPPKNEHEHVLSVARDRAQQKFRALKGSHHRHSSSVTNRDLLRLHRGSLSESSDTDSDRRRRTKGGVPASTVRSVLEKQMEEMIAQEQRTAESHPLYDHDAQRMKPAPMTPEREPLSFQDANTRQRADLHAEQSEAEVRGPRLKPLPLPRSPPPQTTGRTSLEVPGSRRFSVDDDTSRPNSPNMRPTRDIGLVPAIGLDLSPMSSRPSSPHRNPLTRVKSIFRDRSKERNPDAHPAGEDATSTLTSPPFESWIGTPDTAGSGVSSPQRRPSISPMGERILGHRAHKSLSGAKLRGEDGGISFRSLLRGPRIDTVLRSGVSKVSDMIWRKEGGGDDSSSTSSDDSDAESRGRSRRPRHGRSLSEQDGKNLLEAPQFMPDYATSGHLQHPPSRPISRRSSRFDLLKPPRIDVQNASPSTSPPPVLVRQHDPVGSDTESQPDRDAIRAAAARLDAALTLPHGPATSSRHRQWSLNARSTPPTHLVSVSKREIARLRALLLSTGVHAMEMDRRANTRKLLPTPAIPTAAAQSNRPNPPKPLLTWQGIAGLAPDTATQQRLLTTPLAQTDIYPIAASTLASSIQTSTSHFNSLSSRFSSETAPTLLYRVESLRNKVAGELTDLTRAAADAADEASHDLVVGQRLKVKRVVDAMDKLSRRRRRRFRWVRRAGWLVVEWVLVGCMWYVWFLVMIARVVTGLGRGVVRGVRWLLWL</sequence>
<name>A0AAN6ZYA5_9PEZI</name>
<feature type="compositionally biased region" description="Polar residues" evidence="1">
    <location>
        <begin position="780"/>
        <end position="789"/>
    </location>
</feature>
<feature type="compositionally biased region" description="Polar residues" evidence="1">
    <location>
        <begin position="50"/>
        <end position="59"/>
    </location>
</feature>
<feature type="transmembrane region" description="Helical" evidence="2">
    <location>
        <begin position="1184"/>
        <end position="1207"/>
    </location>
</feature>
<feature type="compositionally biased region" description="Basic and acidic residues" evidence="1">
    <location>
        <begin position="100"/>
        <end position="121"/>
    </location>
</feature>
<feature type="compositionally biased region" description="Low complexity" evidence="1">
    <location>
        <begin position="720"/>
        <end position="729"/>
    </location>
</feature>
<feature type="compositionally biased region" description="Pro residues" evidence="1">
    <location>
        <begin position="663"/>
        <end position="674"/>
    </location>
</feature>
<comment type="caution">
    <text evidence="3">The sequence shown here is derived from an EMBL/GenBank/DDBJ whole genome shotgun (WGS) entry which is preliminary data.</text>
</comment>
<keyword evidence="2" id="KW-0472">Membrane</keyword>
<feature type="compositionally biased region" description="Basic residues" evidence="1">
    <location>
        <begin position="542"/>
        <end position="552"/>
    </location>
</feature>
<organism evidence="3 4">
    <name type="scientific">Chaetomidium leptoderma</name>
    <dbReference type="NCBI Taxonomy" id="669021"/>
    <lineage>
        <taxon>Eukaryota</taxon>
        <taxon>Fungi</taxon>
        <taxon>Dikarya</taxon>
        <taxon>Ascomycota</taxon>
        <taxon>Pezizomycotina</taxon>
        <taxon>Sordariomycetes</taxon>
        <taxon>Sordariomycetidae</taxon>
        <taxon>Sordariales</taxon>
        <taxon>Chaetomiaceae</taxon>
        <taxon>Chaetomidium</taxon>
    </lineage>
</organism>
<dbReference type="Proteomes" id="UP001302745">
    <property type="component" value="Unassembled WGS sequence"/>
</dbReference>
<dbReference type="InterPro" id="IPR038769">
    <property type="entry name" value="MTC4"/>
</dbReference>
<feature type="compositionally biased region" description="Basic and acidic residues" evidence="1">
    <location>
        <begin position="608"/>
        <end position="622"/>
    </location>
</feature>
<dbReference type="PANTHER" id="PTHR38426">
    <property type="entry name" value="MAINTENANCE OF TELOMERE CAPPING PROTEIN 4"/>
    <property type="match status" value="1"/>
</dbReference>
<proteinExistence type="predicted"/>
<feature type="region of interest" description="Disordered" evidence="1">
    <location>
        <begin position="481"/>
        <end position="820"/>
    </location>
</feature>
<dbReference type="EMBL" id="MU856944">
    <property type="protein sequence ID" value="KAK4153321.1"/>
    <property type="molecule type" value="Genomic_DNA"/>
</dbReference>